<keyword evidence="4 13" id="KW-0812">Transmembrane</keyword>
<evidence type="ECO:0000256" key="4">
    <source>
        <dbReference type="ARBA" id="ARBA00022692"/>
    </source>
</evidence>
<reference evidence="15 16" key="1">
    <citation type="submission" date="2021-07" db="EMBL/GenBank/DDBJ databases">
        <title>A novel Jannaschia species isolated from marine dinoflagellate Ceratoperidinium margalefii.</title>
        <authorList>
            <person name="Jiang Y."/>
            <person name="Li Z."/>
        </authorList>
    </citation>
    <scope>NUCLEOTIDE SEQUENCE [LARGE SCALE GENOMIC DNA]</scope>
    <source>
        <strain evidence="15 16">J12C1-MA-4</strain>
    </source>
</reference>
<dbReference type="PANTHER" id="PTHR23289">
    <property type="entry name" value="CYTOCHROME C OXIDASE ASSEMBLY PROTEIN COX15"/>
    <property type="match status" value="1"/>
</dbReference>
<keyword evidence="6 13" id="KW-1133">Transmembrane helix</keyword>
<evidence type="ECO:0000313" key="15">
    <source>
        <dbReference type="EMBL" id="QXT38451.1"/>
    </source>
</evidence>
<comment type="similarity">
    <text evidence="13">Belongs to the COX15/CtaA family. Type 2 subfamily.</text>
</comment>
<dbReference type="InterPro" id="IPR054616">
    <property type="entry name" value="HemA_synt_rhodobact"/>
</dbReference>
<dbReference type="EMBL" id="CP079194">
    <property type="protein sequence ID" value="QXT38451.1"/>
    <property type="molecule type" value="Genomic_DNA"/>
</dbReference>
<dbReference type="GO" id="GO:0005886">
    <property type="term" value="C:plasma membrane"/>
    <property type="evidence" value="ECO:0007669"/>
    <property type="project" value="UniProtKB-SubCell"/>
</dbReference>
<dbReference type="KEGG" id="gce:KYE46_10885"/>
<feature type="transmembrane region" description="Helical" evidence="13">
    <location>
        <begin position="318"/>
        <end position="337"/>
    </location>
</feature>
<dbReference type="GO" id="GO:0120547">
    <property type="term" value="F:heme A synthase activity"/>
    <property type="evidence" value="ECO:0007669"/>
    <property type="project" value="UniProtKB-EC"/>
</dbReference>
<feature type="transmembrane region" description="Helical" evidence="13">
    <location>
        <begin position="35"/>
        <end position="55"/>
    </location>
</feature>
<evidence type="ECO:0000256" key="13">
    <source>
        <dbReference type="HAMAP-Rule" id="MF_01665"/>
    </source>
</evidence>
<sequence>MAGQRSIFEDVEGAQKPAATPGGVSRDRGRGRSRVRVFIMVLFAMVVVQIAVGGLTRLTDSGLSITEWAPITGAVPPLDAAAWDEAFEAYQSTTEFQEQNRGMSLSEFKVIYWWEWGHRQWARLIGVVWAVGFVALLATKSVPVGWTGRLLWLGALGGLQGLAGWWMVASGMAPGMFDVASYRLAVHLGLAFLILALMAWYIMLLGRAEAELMRARRDGDRKLAGMATGLLHLTGLQILVGALVAGIDAGRNFIDWPLMAGAFTPPDMWAIEPWFRNLFENDGTVQFFHRIIGYTLLAFGIGAWFAARRSARAATKRAFDWVAVMMFGQIVLGIVTVMNSSPWYWAITHQFGAVVLITLIMRARFLSRYPLPQSVRGAVR</sequence>
<dbReference type="HAMAP" id="MF_01665">
    <property type="entry name" value="HemeA_synth_type2"/>
    <property type="match status" value="1"/>
</dbReference>
<feature type="transmembrane region" description="Helical" evidence="13">
    <location>
        <begin position="121"/>
        <end position="138"/>
    </location>
</feature>
<evidence type="ECO:0000256" key="3">
    <source>
        <dbReference type="ARBA" id="ARBA00022475"/>
    </source>
</evidence>
<feature type="binding site" description="axial binding residue" evidence="13">
    <location>
        <position position="349"/>
    </location>
    <ligand>
        <name>heme</name>
        <dbReference type="ChEBI" id="CHEBI:30413"/>
    </ligand>
    <ligandPart>
        <name>Fe</name>
        <dbReference type="ChEBI" id="CHEBI:18248"/>
    </ligandPart>
</feature>
<comment type="cofactor">
    <cofactor evidence="1 13">
        <name>heme b</name>
        <dbReference type="ChEBI" id="CHEBI:60344"/>
    </cofactor>
</comment>
<comment type="subcellular location">
    <subcellularLocation>
        <location evidence="13">Cell membrane</location>
        <topology evidence="13">Multi-pass membrane protein</topology>
    </subcellularLocation>
    <subcellularLocation>
        <location evidence="2">Membrane</location>
        <topology evidence="2">Multi-pass membrane protein</topology>
    </subcellularLocation>
</comment>
<keyword evidence="3 13" id="KW-1003">Cell membrane</keyword>
<feature type="transmembrane region" description="Helical" evidence="13">
    <location>
        <begin position="180"/>
        <end position="202"/>
    </location>
</feature>
<accession>A0A8F6YA06</accession>
<comment type="subunit">
    <text evidence="13">Interacts with CtaB.</text>
</comment>
<dbReference type="GO" id="GO:0046872">
    <property type="term" value="F:metal ion binding"/>
    <property type="evidence" value="ECO:0007669"/>
    <property type="project" value="UniProtKB-KW"/>
</dbReference>
<feature type="region of interest" description="Disordered" evidence="14">
    <location>
        <begin position="1"/>
        <end position="29"/>
    </location>
</feature>
<evidence type="ECO:0000256" key="9">
    <source>
        <dbReference type="ARBA" id="ARBA00023133"/>
    </source>
</evidence>
<evidence type="ECO:0000256" key="7">
    <source>
        <dbReference type="ARBA" id="ARBA00023002"/>
    </source>
</evidence>
<dbReference type="NCBIfam" id="NF045570">
    <property type="entry name" value="HemSynCtaAAlphapr"/>
    <property type="match status" value="1"/>
</dbReference>
<keyword evidence="5 13" id="KW-0479">Metal-binding</keyword>
<evidence type="ECO:0000256" key="14">
    <source>
        <dbReference type="SAM" id="MobiDB-lite"/>
    </source>
</evidence>
<evidence type="ECO:0000256" key="11">
    <source>
        <dbReference type="ARBA" id="ARBA00044501"/>
    </source>
</evidence>
<comment type="pathway">
    <text evidence="11 13">Porphyrin-containing compound metabolism; heme A biosynthesis; heme A from heme O: step 1/1.</text>
</comment>
<dbReference type="RefSeq" id="WP_219000647.1">
    <property type="nucleotide sequence ID" value="NZ_CP079194.1"/>
</dbReference>
<keyword evidence="7 13" id="KW-0560">Oxidoreductase</keyword>
<dbReference type="PANTHER" id="PTHR23289:SF2">
    <property type="entry name" value="CYTOCHROME C OXIDASE ASSEMBLY PROTEIN COX15 HOMOLOG"/>
    <property type="match status" value="1"/>
</dbReference>
<evidence type="ECO:0000313" key="16">
    <source>
        <dbReference type="Proteomes" id="UP000825009"/>
    </source>
</evidence>
<feature type="transmembrane region" description="Helical" evidence="13">
    <location>
        <begin position="223"/>
        <end position="247"/>
    </location>
</feature>
<dbReference type="UniPathway" id="UPA00269">
    <property type="reaction ID" value="UER00713"/>
</dbReference>
<feature type="transmembrane region" description="Helical" evidence="13">
    <location>
        <begin position="150"/>
        <end position="168"/>
    </location>
</feature>
<comment type="function">
    <text evidence="13">Catalyzes the conversion of heme O to heme A by two successive hydroxylations of the methyl group at C8. The first hydroxylation forms heme I, the second hydroxylation results in an unstable dihydroxymethyl group, which spontaneously dehydrates, resulting in the formyl group of heme A.</text>
</comment>
<evidence type="ECO:0000256" key="1">
    <source>
        <dbReference type="ARBA" id="ARBA00001970"/>
    </source>
</evidence>
<keyword evidence="8 13" id="KW-0408">Iron</keyword>
<proteinExistence type="inferred from homology"/>
<evidence type="ECO:0000256" key="12">
    <source>
        <dbReference type="ARBA" id="ARBA00048044"/>
    </source>
</evidence>
<protein>
    <recommendedName>
        <fullName evidence="13">Heme A synthase</fullName>
        <shortName evidence="13">HAS</shortName>
        <ecNumber evidence="13">1.17.99.9</ecNumber>
    </recommendedName>
    <alternativeName>
        <fullName evidence="13">Cytochrome aa3-controlling protein</fullName>
    </alternativeName>
</protein>
<keyword evidence="10 13" id="KW-0472">Membrane</keyword>
<gene>
    <name evidence="13" type="primary">ctaA</name>
    <name evidence="15" type="ORF">KYE46_10885</name>
</gene>
<dbReference type="Pfam" id="PF02628">
    <property type="entry name" value="COX15-CtaA"/>
    <property type="match status" value="1"/>
</dbReference>
<evidence type="ECO:0000256" key="10">
    <source>
        <dbReference type="ARBA" id="ARBA00023136"/>
    </source>
</evidence>
<evidence type="ECO:0000256" key="8">
    <source>
        <dbReference type="ARBA" id="ARBA00023004"/>
    </source>
</evidence>
<comment type="catalytic activity">
    <reaction evidence="12">
        <text>Fe(II)-heme o + 2 A + H2O = Fe(II)-heme a + 2 AH2</text>
        <dbReference type="Rhea" id="RHEA:63388"/>
        <dbReference type="ChEBI" id="CHEBI:13193"/>
        <dbReference type="ChEBI" id="CHEBI:15377"/>
        <dbReference type="ChEBI" id="CHEBI:17499"/>
        <dbReference type="ChEBI" id="CHEBI:60530"/>
        <dbReference type="ChEBI" id="CHEBI:61715"/>
        <dbReference type="EC" id="1.17.99.9"/>
    </reaction>
    <physiologicalReaction direction="left-to-right" evidence="12">
        <dbReference type="Rhea" id="RHEA:63389"/>
    </physiologicalReaction>
</comment>
<dbReference type="AlphaFoldDB" id="A0A8F6YA06"/>
<organism evidence="15 16">
    <name type="scientific">Gymnodinialimonas ceratoperidinii</name>
    <dbReference type="NCBI Taxonomy" id="2856823"/>
    <lineage>
        <taxon>Bacteria</taxon>
        <taxon>Pseudomonadati</taxon>
        <taxon>Pseudomonadota</taxon>
        <taxon>Alphaproteobacteria</taxon>
        <taxon>Rhodobacterales</taxon>
        <taxon>Paracoccaceae</taxon>
        <taxon>Gymnodinialimonas</taxon>
    </lineage>
</organism>
<dbReference type="EC" id="1.17.99.9" evidence="13"/>
<feature type="transmembrane region" description="Helical" evidence="13">
    <location>
        <begin position="287"/>
        <end position="306"/>
    </location>
</feature>
<dbReference type="Proteomes" id="UP000825009">
    <property type="component" value="Chromosome"/>
</dbReference>
<name>A0A8F6YA06_9RHOB</name>
<keyword evidence="9 13" id="KW-0350">Heme biosynthesis</keyword>
<dbReference type="InterPro" id="IPR023754">
    <property type="entry name" value="HemeA_Synthase_type2"/>
</dbReference>
<dbReference type="InterPro" id="IPR003780">
    <property type="entry name" value="COX15/CtaA_fam"/>
</dbReference>
<evidence type="ECO:0000256" key="2">
    <source>
        <dbReference type="ARBA" id="ARBA00004141"/>
    </source>
</evidence>
<keyword evidence="16" id="KW-1185">Reference proteome</keyword>
<evidence type="ECO:0000256" key="6">
    <source>
        <dbReference type="ARBA" id="ARBA00022989"/>
    </source>
</evidence>
<dbReference type="GO" id="GO:0006784">
    <property type="term" value="P:heme A biosynthetic process"/>
    <property type="evidence" value="ECO:0007669"/>
    <property type="project" value="UniProtKB-UniRule"/>
</dbReference>
<feature type="binding site" description="axial binding residue" evidence="13">
    <location>
        <position position="289"/>
    </location>
    <ligand>
        <name>heme</name>
        <dbReference type="ChEBI" id="CHEBI:30413"/>
    </ligand>
    <ligandPart>
        <name>Fe</name>
        <dbReference type="ChEBI" id="CHEBI:18248"/>
    </ligandPart>
</feature>
<evidence type="ECO:0000256" key="5">
    <source>
        <dbReference type="ARBA" id="ARBA00022723"/>
    </source>
</evidence>
<feature type="transmembrane region" description="Helical" evidence="13">
    <location>
        <begin position="343"/>
        <end position="361"/>
    </location>
</feature>